<feature type="domain" description="DUF6576" evidence="9">
    <location>
        <begin position="241"/>
        <end position="270"/>
    </location>
</feature>
<gene>
    <name evidence="10" type="primary">glpG_2</name>
    <name evidence="10" type="ORF">STSP2_02202</name>
</gene>
<dbReference type="GO" id="GO:0016020">
    <property type="term" value="C:membrane"/>
    <property type="evidence" value="ECO:0007669"/>
    <property type="project" value="UniProtKB-SubCell"/>
</dbReference>
<dbReference type="SUPFAM" id="SSF144091">
    <property type="entry name" value="Rhomboid-like"/>
    <property type="match status" value="1"/>
</dbReference>
<dbReference type="InterPro" id="IPR022764">
    <property type="entry name" value="Peptidase_S54_rhomboid_dom"/>
</dbReference>
<sequence length="281" mass="31867">MGIYDRDYTKNMYSGGGGGGGMRLAMPSLTPIVKWLLMINLGVFLAMFMIPPIANLFVRLFAVWASPWWESLLVWRYISYQFLHGGFLHVLFNMLGLYFFGTMLERTWGSKHFLRFYLTCGAVGGIVYPLMVFANVIQPGFLLGASGSVYGIIAAVAILYPRVRVYIYGIFPVPMWVLGLIILFASIASFQSGDNAGGQVAHLAGLATGAVWVYWKPLQNKARIKKQHGKWTEKIQQERRFQKDVDHILAKVHKHGIKSLSRKEKKILKQATDREQKQNMR</sequence>
<dbReference type="InterPro" id="IPR050925">
    <property type="entry name" value="Rhomboid_protease_S54"/>
</dbReference>
<evidence type="ECO:0000256" key="2">
    <source>
        <dbReference type="ARBA" id="ARBA00009045"/>
    </source>
</evidence>
<evidence type="ECO:0000259" key="8">
    <source>
        <dbReference type="Pfam" id="PF01694"/>
    </source>
</evidence>
<feature type="transmembrane region" description="Helical" evidence="7">
    <location>
        <begin position="167"/>
        <end position="190"/>
    </location>
</feature>
<dbReference type="Pfam" id="PF20216">
    <property type="entry name" value="DUF6576"/>
    <property type="match status" value="1"/>
</dbReference>
<keyword evidence="6 7" id="KW-0472">Membrane</keyword>
<evidence type="ECO:0000256" key="6">
    <source>
        <dbReference type="ARBA" id="ARBA00023136"/>
    </source>
</evidence>
<dbReference type="GO" id="GO:0004252">
    <property type="term" value="F:serine-type endopeptidase activity"/>
    <property type="evidence" value="ECO:0007669"/>
    <property type="project" value="InterPro"/>
</dbReference>
<evidence type="ECO:0000259" key="9">
    <source>
        <dbReference type="Pfam" id="PF20216"/>
    </source>
</evidence>
<dbReference type="RefSeq" id="WP_146662502.1">
    <property type="nucleotide sequence ID" value="NZ_CP019791.1"/>
</dbReference>
<keyword evidence="11" id="KW-1185">Reference proteome</keyword>
<dbReference type="STRING" id="1936003.STSP2_02202"/>
<dbReference type="OrthoDB" id="9813074at2"/>
<keyword evidence="4 10" id="KW-0378">Hydrolase</keyword>
<dbReference type="PANTHER" id="PTHR43731">
    <property type="entry name" value="RHOMBOID PROTEASE"/>
    <property type="match status" value="1"/>
</dbReference>
<reference evidence="11" key="1">
    <citation type="submission" date="2017-02" db="EMBL/GenBank/DDBJ databases">
        <title>Comparative genomics and description of representatives of a novel lineage of planctomycetes thriving in anoxic sediments.</title>
        <authorList>
            <person name="Spring S."/>
            <person name="Bunk B."/>
            <person name="Sproer C."/>
        </authorList>
    </citation>
    <scope>NUCLEOTIDE SEQUENCE [LARGE SCALE GENOMIC DNA]</scope>
    <source>
        <strain evidence="11">ST-NAGAB-D1</strain>
    </source>
</reference>
<dbReference type="InterPro" id="IPR035952">
    <property type="entry name" value="Rhomboid-like_sf"/>
</dbReference>
<dbReference type="KEGG" id="alus:STSP2_02202"/>
<proteinExistence type="inferred from homology"/>
<feature type="transmembrane region" description="Helical" evidence="7">
    <location>
        <begin position="78"/>
        <end position="101"/>
    </location>
</feature>
<evidence type="ECO:0000256" key="4">
    <source>
        <dbReference type="ARBA" id="ARBA00022801"/>
    </source>
</evidence>
<evidence type="ECO:0000256" key="7">
    <source>
        <dbReference type="SAM" id="Phobius"/>
    </source>
</evidence>
<evidence type="ECO:0000256" key="1">
    <source>
        <dbReference type="ARBA" id="ARBA00004141"/>
    </source>
</evidence>
<organism evidence="10 11">
    <name type="scientific">Anaerohalosphaera lusitana</name>
    <dbReference type="NCBI Taxonomy" id="1936003"/>
    <lineage>
        <taxon>Bacteria</taxon>
        <taxon>Pseudomonadati</taxon>
        <taxon>Planctomycetota</taxon>
        <taxon>Phycisphaerae</taxon>
        <taxon>Sedimentisphaerales</taxon>
        <taxon>Anaerohalosphaeraceae</taxon>
        <taxon>Anaerohalosphaera</taxon>
    </lineage>
</organism>
<feature type="transmembrane region" description="Helical" evidence="7">
    <location>
        <begin position="196"/>
        <end position="215"/>
    </location>
</feature>
<dbReference type="AlphaFoldDB" id="A0A1U9NM87"/>
<evidence type="ECO:0000313" key="11">
    <source>
        <dbReference type="Proteomes" id="UP000189674"/>
    </source>
</evidence>
<evidence type="ECO:0000256" key="3">
    <source>
        <dbReference type="ARBA" id="ARBA00022692"/>
    </source>
</evidence>
<keyword evidence="10" id="KW-0645">Protease</keyword>
<keyword evidence="3 7" id="KW-0812">Transmembrane</keyword>
<dbReference type="Pfam" id="PF01694">
    <property type="entry name" value="Rhomboid"/>
    <property type="match status" value="1"/>
</dbReference>
<dbReference type="SMART" id="SM01160">
    <property type="entry name" value="DUF1751"/>
    <property type="match status" value="1"/>
</dbReference>
<feature type="domain" description="Peptidase S54 rhomboid" evidence="8">
    <location>
        <begin position="74"/>
        <end position="214"/>
    </location>
</feature>
<evidence type="ECO:0000313" key="10">
    <source>
        <dbReference type="EMBL" id="AQT69023.1"/>
    </source>
</evidence>
<comment type="similarity">
    <text evidence="2">Belongs to the peptidase S54 family.</text>
</comment>
<comment type="subcellular location">
    <subcellularLocation>
        <location evidence="1">Membrane</location>
        <topology evidence="1">Multi-pass membrane protein</topology>
    </subcellularLocation>
</comment>
<feature type="transmembrane region" description="Helical" evidence="7">
    <location>
        <begin position="140"/>
        <end position="160"/>
    </location>
</feature>
<feature type="transmembrane region" description="Helical" evidence="7">
    <location>
        <begin position="32"/>
        <end position="58"/>
    </location>
</feature>
<keyword evidence="5 7" id="KW-1133">Transmembrane helix</keyword>
<evidence type="ECO:0000256" key="5">
    <source>
        <dbReference type="ARBA" id="ARBA00022989"/>
    </source>
</evidence>
<dbReference type="EC" id="3.4.21.105" evidence="10"/>
<accession>A0A1U9NM87</accession>
<dbReference type="InterPro" id="IPR046483">
    <property type="entry name" value="DUF6576"/>
</dbReference>
<dbReference type="PANTHER" id="PTHR43731:SF14">
    <property type="entry name" value="PRESENILIN-ASSOCIATED RHOMBOID-LIKE PROTEIN, MITOCHONDRIAL"/>
    <property type="match status" value="1"/>
</dbReference>
<protein>
    <submittedName>
        <fullName evidence="10">Rhomboid protease GlpG</fullName>
        <ecNumber evidence="10">3.4.21.105</ecNumber>
    </submittedName>
</protein>
<dbReference type="GO" id="GO:0006508">
    <property type="term" value="P:proteolysis"/>
    <property type="evidence" value="ECO:0007669"/>
    <property type="project" value="UniProtKB-KW"/>
</dbReference>
<feature type="transmembrane region" description="Helical" evidence="7">
    <location>
        <begin position="113"/>
        <end position="134"/>
    </location>
</feature>
<dbReference type="EMBL" id="CP019791">
    <property type="protein sequence ID" value="AQT69023.1"/>
    <property type="molecule type" value="Genomic_DNA"/>
</dbReference>
<name>A0A1U9NM87_9BACT</name>
<dbReference type="Gene3D" id="1.20.1540.10">
    <property type="entry name" value="Rhomboid-like"/>
    <property type="match status" value="1"/>
</dbReference>
<dbReference type="Proteomes" id="UP000189674">
    <property type="component" value="Chromosome"/>
</dbReference>